<dbReference type="EMBL" id="JAHQIW010003706">
    <property type="protein sequence ID" value="KAJ1359810.1"/>
    <property type="molecule type" value="Genomic_DNA"/>
</dbReference>
<feature type="compositionally biased region" description="Polar residues" evidence="1">
    <location>
        <begin position="454"/>
        <end position="486"/>
    </location>
</feature>
<organism evidence="2 3">
    <name type="scientific">Parelaphostrongylus tenuis</name>
    <name type="common">Meningeal worm</name>
    <dbReference type="NCBI Taxonomy" id="148309"/>
    <lineage>
        <taxon>Eukaryota</taxon>
        <taxon>Metazoa</taxon>
        <taxon>Ecdysozoa</taxon>
        <taxon>Nematoda</taxon>
        <taxon>Chromadorea</taxon>
        <taxon>Rhabditida</taxon>
        <taxon>Rhabditina</taxon>
        <taxon>Rhabditomorpha</taxon>
        <taxon>Strongyloidea</taxon>
        <taxon>Metastrongylidae</taxon>
        <taxon>Parelaphostrongylus</taxon>
    </lineage>
</organism>
<reference evidence="2" key="1">
    <citation type="submission" date="2021-06" db="EMBL/GenBank/DDBJ databases">
        <title>Parelaphostrongylus tenuis whole genome reference sequence.</title>
        <authorList>
            <person name="Garwood T.J."/>
            <person name="Larsen P.A."/>
            <person name="Fountain-Jones N.M."/>
            <person name="Garbe J.R."/>
            <person name="Macchietto M.G."/>
            <person name="Kania S.A."/>
            <person name="Gerhold R.W."/>
            <person name="Richards J.E."/>
            <person name="Wolf T.M."/>
        </authorList>
    </citation>
    <scope>NUCLEOTIDE SEQUENCE</scope>
    <source>
        <strain evidence="2">MNPRO001-30</strain>
        <tissue evidence="2">Meninges</tissue>
    </source>
</reference>
<evidence type="ECO:0000313" key="2">
    <source>
        <dbReference type="EMBL" id="KAJ1359810.1"/>
    </source>
</evidence>
<proteinExistence type="predicted"/>
<feature type="region of interest" description="Disordered" evidence="1">
    <location>
        <begin position="224"/>
        <end position="293"/>
    </location>
</feature>
<feature type="compositionally biased region" description="Polar residues" evidence="1">
    <location>
        <begin position="271"/>
        <end position="293"/>
    </location>
</feature>
<feature type="region of interest" description="Disordered" evidence="1">
    <location>
        <begin position="418"/>
        <end position="486"/>
    </location>
</feature>
<protein>
    <submittedName>
        <fullName evidence="2">Uncharacterized protein</fullName>
    </submittedName>
</protein>
<feature type="region of interest" description="Disordered" evidence="1">
    <location>
        <begin position="323"/>
        <end position="388"/>
    </location>
</feature>
<feature type="compositionally biased region" description="Low complexity" evidence="1">
    <location>
        <begin position="367"/>
        <end position="385"/>
    </location>
</feature>
<evidence type="ECO:0000256" key="1">
    <source>
        <dbReference type="SAM" id="MobiDB-lite"/>
    </source>
</evidence>
<name>A0AAD5MK83_PARTN</name>
<keyword evidence="3" id="KW-1185">Reference proteome</keyword>
<dbReference type="Proteomes" id="UP001196413">
    <property type="component" value="Unassembled WGS sequence"/>
</dbReference>
<comment type="caution">
    <text evidence="2">The sequence shown here is derived from an EMBL/GenBank/DDBJ whole genome shotgun (WGS) entry which is preliminary data.</text>
</comment>
<accession>A0AAD5MK83</accession>
<feature type="compositionally biased region" description="Low complexity" evidence="1">
    <location>
        <begin position="419"/>
        <end position="433"/>
    </location>
</feature>
<dbReference type="AlphaFoldDB" id="A0AAD5MK83"/>
<evidence type="ECO:0000313" key="3">
    <source>
        <dbReference type="Proteomes" id="UP001196413"/>
    </source>
</evidence>
<sequence>MELSAQRSTNEQVSLIEPAKAMVIVDPLLTERFARSWITMHAVTLLVAAIASYAAAQQTFQSTIFDLPAELPAEDYALLSQIDDVPQKENKQIAKPKKIDKAALNVPQVEPPTYPPSLAQPQIASQPPSSVTPVPFFLTTYPTLPTAPHLPFTMAPLSLPTLPPPPSPFTLPTHPTMSPFTLPSHPTLPPFTFPTHPTIPPFTATPLPQLQPSGIAQYPQIQHIGSPPHVLQPPQQFQQYGSQPQNIQPPQQFQQFAPQPQAIPPPDQFHQFASQSQAVQPPQHFQQIGSQPQAIQPPQEFQQFGSQPQSIQAPQQFQLFGSQPRGIQQPQQQYGESPLYQPPYNYRQRNDGHTPFQTQSGQPMHYQPAQPQGQMQQSILQPQQQSRIAEHPQVQYGGFPQQPLHAQSQFPQYQQLVAPTPSQQPQQLRPPHQQHNERNHGQPSFLTHHPQNYAPPQSQTQQLAQPETSQFNGFQPNQHPQHRGQNYENQSGLVERVSNSTPNRFSMWFKEDFDTSGCEKNLSAIAEKFRAKFPLYLQKGAKDDALADLVERRLMECDRKSSANHWHKVDGLLAKISLSKSEESECRSGLVQERISCLNLLHYVCQFVHPSFTFRLVPARITIEEARQAESGAEKCRKVVRLVKKTA</sequence>
<gene>
    <name evidence="2" type="ORF">KIN20_018612</name>
</gene>
<feature type="compositionally biased region" description="Low complexity" evidence="1">
    <location>
        <begin position="227"/>
        <end position="260"/>
    </location>
</feature>